<dbReference type="AlphaFoldDB" id="A0A1T4QNP8"/>
<sequence>MKEFLPKFTILYTESISYESPLSARQSGVERVWNAAGSAGRIVENAGYAYDYSGRLTGMSGSRNASYRYDVGTKSSTQPIRPSPPTKKFSI</sequence>
<name>A0A1T4QNP8_9BACT</name>
<accession>A0A1T4QNP8</accession>
<dbReference type="EMBL" id="FUWU01000051">
    <property type="protein sequence ID" value="SKA05390.1"/>
    <property type="molecule type" value="Genomic_DNA"/>
</dbReference>
<evidence type="ECO:0000313" key="2">
    <source>
        <dbReference type="EMBL" id="SKA05390.1"/>
    </source>
</evidence>
<dbReference type="Proteomes" id="UP000190449">
    <property type="component" value="Unassembled WGS sequence"/>
</dbReference>
<proteinExistence type="predicted"/>
<reference evidence="2 3" key="1">
    <citation type="submission" date="2017-02" db="EMBL/GenBank/DDBJ databases">
        <authorList>
            <person name="Peterson S.W."/>
        </authorList>
    </citation>
    <scope>NUCLEOTIDE SEQUENCE [LARGE SCALE GENOMIC DNA]</scope>
    <source>
        <strain evidence="2 3">ATCC 43854</strain>
    </source>
</reference>
<evidence type="ECO:0000256" key="1">
    <source>
        <dbReference type="SAM" id="MobiDB-lite"/>
    </source>
</evidence>
<feature type="region of interest" description="Disordered" evidence="1">
    <location>
        <begin position="70"/>
        <end position="91"/>
    </location>
</feature>
<dbReference type="RefSeq" id="WP_143394338.1">
    <property type="nucleotide sequence ID" value="NZ_FUWU01000051.1"/>
</dbReference>
<organism evidence="2 3">
    <name type="scientific">Fibrobacter intestinalis</name>
    <dbReference type="NCBI Taxonomy" id="28122"/>
    <lineage>
        <taxon>Bacteria</taxon>
        <taxon>Pseudomonadati</taxon>
        <taxon>Fibrobacterota</taxon>
        <taxon>Fibrobacteria</taxon>
        <taxon>Fibrobacterales</taxon>
        <taxon>Fibrobacteraceae</taxon>
        <taxon>Fibrobacter</taxon>
    </lineage>
</organism>
<evidence type="ECO:0000313" key="3">
    <source>
        <dbReference type="Proteomes" id="UP000190449"/>
    </source>
</evidence>
<protein>
    <submittedName>
        <fullName evidence="2">Uncharacterized protein</fullName>
    </submittedName>
</protein>
<gene>
    <name evidence="2" type="ORF">SAMN02745108_02359</name>
</gene>